<feature type="region of interest" description="Disordered" evidence="1">
    <location>
        <begin position="19"/>
        <end position="49"/>
    </location>
</feature>
<reference evidence="2" key="1">
    <citation type="journal article" date="2014" name="Genome Biol. Evol.">
        <title>Gene Loss Rather Than Gene Gain Is Associated with a Host Jump from Monocots to Dicots in the Smut Fungus Melanopsichium pennsylvanicum.</title>
        <authorList>
            <person name="Sharma R."/>
            <person name="Mishra B."/>
            <person name="Runge F."/>
            <person name="Thines M."/>
        </authorList>
    </citation>
    <scope>NUCLEOTIDE SEQUENCE</scope>
    <source>
        <strain evidence="2">4</strain>
    </source>
</reference>
<sequence length="174" mass="20118">MQEAGRRQEKTAKKLIAKLQVEHDRKDQGHHDGVQRGRNRVHFTQNQDLDNKPDGDFEILLDDMDWIDLHARSMPVWTTWGNRAVCKSEGKSLLPPCWSCNPSAIDIVDHVSGNTFDYRRSYPNISDCCANAQNIKRGDGNGSIGVHWIKKRSRWVVQTRVKEQHRTARKLFED</sequence>
<name>A0A077RD78_9BASI</name>
<proteinExistence type="predicted"/>
<evidence type="ECO:0000313" key="2">
    <source>
        <dbReference type="EMBL" id="CDI55634.1"/>
    </source>
</evidence>
<dbReference type="AlphaFoldDB" id="A0A077RD78"/>
<dbReference type="EMBL" id="HG529655">
    <property type="protein sequence ID" value="CDI55634.1"/>
    <property type="molecule type" value="Genomic_DNA"/>
</dbReference>
<protein>
    <submittedName>
        <fullName evidence="2">Uncharacterized protein</fullName>
    </submittedName>
</protein>
<feature type="compositionally biased region" description="Basic and acidic residues" evidence="1">
    <location>
        <begin position="20"/>
        <end position="35"/>
    </location>
</feature>
<accession>A0A077RD78</accession>
<organism evidence="2">
    <name type="scientific">Melanopsichium pennsylvanicum 4</name>
    <dbReference type="NCBI Taxonomy" id="1398559"/>
    <lineage>
        <taxon>Eukaryota</taxon>
        <taxon>Fungi</taxon>
        <taxon>Dikarya</taxon>
        <taxon>Basidiomycota</taxon>
        <taxon>Ustilaginomycotina</taxon>
        <taxon>Ustilaginomycetes</taxon>
        <taxon>Ustilaginales</taxon>
        <taxon>Ustilaginaceae</taxon>
        <taxon>Melanopsichium</taxon>
    </lineage>
</organism>
<evidence type="ECO:0000256" key="1">
    <source>
        <dbReference type="SAM" id="MobiDB-lite"/>
    </source>
</evidence>